<dbReference type="PRINTS" id="PR01490">
    <property type="entry name" value="RTXTOXIND"/>
</dbReference>
<dbReference type="RefSeq" id="WP_194447616.1">
    <property type="nucleotide sequence ID" value="NZ_CP063849.1"/>
</dbReference>
<feature type="region of interest" description="Disordered" evidence="6">
    <location>
        <begin position="236"/>
        <end position="263"/>
    </location>
</feature>
<evidence type="ECO:0000256" key="3">
    <source>
        <dbReference type="ARBA" id="ARBA00022989"/>
    </source>
</evidence>
<dbReference type="InterPro" id="IPR058624">
    <property type="entry name" value="MdtA-like_HH"/>
</dbReference>
<dbReference type="AlphaFoldDB" id="A0A7S7NLP7"/>
<evidence type="ECO:0000259" key="8">
    <source>
        <dbReference type="Pfam" id="PF25876"/>
    </source>
</evidence>
<evidence type="ECO:0000256" key="1">
    <source>
        <dbReference type="ARBA" id="ARBA00004167"/>
    </source>
</evidence>
<evidence type="ECO:0000256" key="6">
    <source>
        <dbReference type="SAM" id="MobiDB-lite"/>
    </source>
</evidence>
<gene>
    <name evidence="11" type="ORF">IRI77_24425</name>
</gene>
<dbReference type="KEGG" id="pfer:IRI77_24425"/>
<dbReference type="PANTHER" id="PTHR30386:SF26">
    <property type="entry name" value="TRANSPORT PROTEIN COMB"/>
    <property type="match status" value="1"/>
</dbReference>
<keyword evidence="3 7" id="KW-1133">Transmembrane helix</keyword>
<evidence type="ECO:0000256" key="4">
    <source>
        <dbReference type="ARBA" id="ARBA00023136"/>
    </source>
</evidence>
<dbReference type="InterPro" id="IPR058634">
    <property type="entry name" value="AaeA-lik-b-barrel"/>
</dbReference>
<keyword evidence="2 7" id="KW-0812">Transmembrane</keyword>
<feature type="domain" description="Multidrug resistance protein MdtA-like alpha-helical hairpin" evidence="8">
    <location>
        <begin position="158"/>
        <end position="230"/>
    </location>
</feature>
<evidence type="ECO:0000313" key="11">
    <source>
        <dbReference type="EMBL" id="QOY85946.1"/>
    </source>
</evidence>
<dbReference type="EMBL" id="CP063849">
    <property type="protein sequence ID" value="QOY85946.1"/>
    <property type="molecule type" value="Genomic_DNA"/>
</dbReference>
<dbReference type="InterPro" id="IPR058625">
    <property type="entry name" value="MdtA-like_BSH"/>
</dbReference>
<evidence type="ECO:0000256" key="2">
    <source>
        <dbReference type="ARBA" id="ARBA00022692"/>
    </source>
</evidence>
<feature type="domain" description="Multidrug resistance protein MdtA-like barrel-sandwich hybrid" evidence="9">
    <location>
        <begin position="58"/>
        <end position="316"/>
    </location>
</feature>
<evidence type="ECO:0000259" key="9">
    <source>
        <dbReference type="Pfam" id="PF25917"/>
    </source>
</evidence>
<dbReference type="GO" id="GO:0016020">
    <property type="term" value="C:membrane"/>
    <property type="evidence" value="ECO:0007669"/>
    <property type="project" value="UniProtKB-SubCell"/>
</dbReference>
<feature type="transmembrane region" description="Helical" evidence="7">
    <location>
        <begin position="21"/>
        <end position="39"/>
    </location>
</feature>
<organism evidence="11 12">
    <name type="scientific">Paludibaculum fermentans</name>
    <dbReference type="NCBI Taxonomy" id="1473598"/>
    <lineage>
        <taxon>Bacteria</taxon>
        <taxon>Pseudomonadati</taxon>
        <taxon>Acidobacteriota</taxon>
        <taxon>Terriglobia</taxon>
        <taxon>Bryobacterales</taxon>
        <taxon>Bryobacteraceae</taxon>
        <taxon>Paludibaculum</taxon>
    </lineage>
</organism>
<keyword evidence="5" id="KW-0175">Coiled coil</keyword>
<feature type="domain" description="p-hydroxybenzoic acid efflux pump subunit AaeA-like beta-barrel" evidence="10">
    <location>
        <begin position="322"/>
        <end position="409"/>
    </location>
</feature>
<dbReference type="GO" id="GO:0055085">
    <property type="term" value="P:transmembrane transport"/>
    <property type="evidence" value="ECO:0007669"/>
    <property type="project" value="InterPro"/>
</dbReference>
<feature type="coiled-coil region" evidence="5">
    <location>
        <begin position="195"/>
        <end position="236"/>
    </location>
</feature>
<feature type="coiled-coil region" evidence="5">
    <location>
        <begin position="97"/>
        <end position="170"/>
    </location>
</feature>
<keyword evidence="4 7" id="KW-0472">Membrane</keyword>
<dbReference type="Gene3D" id="2.40.50.100">
    <property type="match status" value="1"/>
</dbReference>
<name>A0A7S7NLP7_PALFE</name>
<dbReference type="Proteomes" id="UP000593892">
    <property type="component" value="Chromosome"/>
</dbReference>
<evidence type="ECO:0000313" key="12">
    <source>
        <dbReference type="Proteomes" id="UP000593892"/>
    </source>
</evidence>
<dbReference type="Gene3D" id="2.40.30.170">
    <property type="match status" value="1"/>
</dbReference>
<dbReference type="InterPro" id="IPR050739">
    <property type="entry name" value="MFP"/>
</dbReference>
<keyword evidence="12" id="KW-1185">Reference proteome</keyword>
<dbReference type="PANTHER" id="PTHR30386">
    <property type="entry name" value="MEMBRANE FUSION SUBUNIT OF EMRAB-TOLC MULTIDRUG EFFLUX PUMP"/>
    <property type="match status" value="1"/>
</dbReference>
<dbReference type="Gene3D" id="1.10.287.470">
    <property type="entry name" value="Helix hairpin bin"/>
    <property type="match status" value="2"/>
</dbReference>
<dbReference type="Pfam" id="PF25917">
    <property type="entry name" value="BSH_RND"/>
    <property type="match status" value="1"/>
</dbReference>
<sequence>MEREVMETTPAPPQKSSLVKPVAAVVLLLVLAGGGYAYWTHAAGRESTDDAQIDGRIHSVGARVGGTVIEVRVRDNQFVEAGTVLARIDPKDYEVAVAKAKADLAEAEATMQADRTEVPIMSASSASRLDSAHSAVQESKATLATAEQQVESAQVRVKSAQAMLRQAQANGVRAASDFKRYEALLAKDEISKQQYDAAKSTADATQAQVEASQAQVHEAEQAVRVAQSQLGEHRAKLARSESDVKAAATAPQQVSATRSRAESSSAKMLQMKAALEQAELNLSYTTVRAPASGIVSQKSLEVGQIINAGQPLMAVVPMDDIWVVANFKENQLAHMKVGQKVEVSVDAYGGRKYQAHVESIAAATGARFSLLPAENSSGNYVKVVQRVPVKILLEKGQDPDHVLRPGMSVMPTVEVR</sequence>
<evidence type="ECO:0000256" key="7">
    <source>
        <dbReference type="SAM" id="Phobius"/>
    </source>
</evidence>
<dbReference type="SUPFAM" id="SSF111369">
    <property type="entry name" value="HlyD-like secretion proteins"/>
    <property type="match status" value="3"/>
</dbReference>
<reference evidence="11 12" key="1">
    <citation type="submission" date="2020-10" db="EMBL/GenBank/DDBJ databases">
        <title>Complete genome sequence of Paludibaculum fermentans P105T, a facultatively anaerobic acidobacterium capable of dissimilatory Fe(III) reduction.</title>
        <authorList>
            <person name="Dedysh S.N."/>
            <person name="Beletsky A.V."/>
            <person name="Kulichevskaya I.S."/>
            <person name="Mardanov A.V."/>
            <person name="Ravin N.V."/>
        </authorList>
    </citation>
    <scope>NUCLEOTIDE SEQUENCE [LARGE SCALE GENOMIC DNA]</scope>
    <source>
        <strain evidence="11 12">P105</strain>
    </source>
</reference>
<accession>A0A7S7NLP7</accession>
<evidence type="ECO:0000259" key="10">
    <source>
        <dbReference type="Pfam" id="PF25963"/>
    </source>
</evidence>
<comment type="subcellular location">
    <subcellularLocation>
        <location evidence="1">Membrane</location>
        <topology evidence="1">Single-pass membrane protein</topology>
    </subcellularLocation>
</comment>
<dbReference type="Pfam" id="PF25876">
    <property type="entry name" value="HH_MFP_RND"/>
    <property type="match status" value="1"/>
</dbReference>
<dbReference type="Pfam" id="PF25963">
    <property type="entry name" value="Beta-barrel_AAEA"/>
    <property type="match status" value="1"/>
</dbReference>
<proteinExistence type="predicted"/>
<evidence type="ECO:0000256" key="5">
    <source>
        <dbReference type="SAM" id="Coils"/>
    </source>
</evidence>
<protein>
    <submittedName>
        <fullName evidence="11">HlyD family secretion protein</fullName>
    </submittedName>
</protein>